<proteinExistence type="predicted"/>
<feature type="transmembrane region" description="Helical" evidence="1">
    <location>
        <begin position="12"/>
        <end position="35"/>
    </location>
</feature>
<organism evidence="2 3">
    <name type="scientific">Periconia macrospinosa</name>
    <dbReference type="NCBI Taxonomy" id="97972"/>
    <lineage>
        <taxon>Eukaryota</taxon>
        <taxon>Fungi</taxon>
        <taxon>Dikarya</taxon>
        <taxon>Ascomycota</taxon>
        <taxon>Pezizomycotina</taxon>
        <taxon>Dothideomycetes</taxon>
        <taxon>Pleosporomycetidae</taxon>
        <taxon>Pleosporales</taxon>
        <taxon>Massarineae</taxon>
        <taxon>Periconiaceae</taxon>
        <taxon>Periconia</taxon>
    </lineage>
</organism>
<dbReference type="Proteomes" id="UP000244855">
    <property type="component" value="Unassembled WGS sequence"/>
</dbReference>
<name>A0A2V1DQ84_9PLEO</name>
<keyword evidence="3" id="KW-1185">Reference proteome</keyword>
<evidence type="ECO:0000313" key="2">
    <source>
        <dbReference type="EMBL" id="PVI00146.1"/>
    </source>
</evidence>
<keyword evidence="1" id="KW-0812">Transmembrane</keyword>
<dbReference type="AlphaFoldDB" id="A0A2V1DQ84"/>
<accession>A0A2V1DQ84</accession>
<evidence type="ECO:0000256" key="1">
    <source>
        <dbReference type="SAM" id="Phobius"/>
    </source>
</evidence>
<protein>
    <submittedName>
        <fullName evidence="2">Uncharacterized protein</fullName>
    </submittedName>
</protein>
<keyword evidence="1" id="KW-0472">Membrane</keyword>
<keyword evidence="1" id="KW-1133">Transmembrane helix</keyword>
<sequence>MLIRATFDARGPVRHIVAFILAAHRVLSTCIMVFYDERALSNPLLTSSGTKSHGQVGW</sequence>
<evidence type="ECO:0000313" key="3">
    <source>
        <dbReference type="Proteomes" id="UP000244855"/>
    </source>
</evidence>
<gene>
    <name evidence="2" type="ORF">DM02DRAFT_614574</name>
</gene>
<dbReference type="EMBL" id="KZ805378">
    <property type="protein sequence ID" value="PVI00146.1"/>
    <property type="molecule type" value="Genomic_DNA"/>
</dbReference>
<reference evidence="2 3" key="1">
    <citation type="journal article" date="2018" name="Sci. Rep.">
        <title>Comparative genomics provides insights into the lifestyle and reveals functional heterogeneity of dark septate endophytic fungi.</title>
        <authorList>
            <person name="Knapp D.G."/>
            <person name="Nemeth J.B."/>
            <person name="Barry K."/>
            <person name="Hainaut M."/>
            <person name="Henrissat B."/>
            <person name="Johnson J."/>
            <person name="Kuo A."/>
            <person name="Lim J.H.P."/>
            <person name="Lipzen A."/>
            <person name="Nolan M."/>
            <person name="Ohm R.A."/>
            <person name="Tamas L."/>
            <person name="Grigoriev I.V."/>
            <person name="Spatafora J.W."/>
            <person name="Nagy L.G."/>
            <person name="Kovacs G.M."/>
        </authorList>
    </citation>
    <scope>NUCLEOTIDE SEQUENCE [LARGE SCALE GENOMIC DNA]</scope>
    <source>
        <strain evidence="2 3">DSE2036</strain>
    </source>
</reference>